<sequence>MITRRRPDVFNKRETLYDIKMELLHGFRDWQDEAFYMLTGETKDTIAEGRVVQVTILKCYLEKSNRELESRKVSKRKLAKKKHFKSRMIDSFMFDDDDDEGDFEDDKDAELLEKLSAIDKNLEDKLTLLDHTFGRKGRAIEEEIKDLADERNALTEAKTRPLYRKCVWGGSWSTVAKSAGLNRNRKSCRLRWVNYLRLGLKRGQLTPDRRRKHYRRAACHVGKQMVYDWKMLAWED</sequence>
<dbReference type="AlphaFoldDB" id="A0A835H2U1"/>
<organism evidence="4 5">
    <name type="scientific">Coptis chinensis</name>
    <dbReference type="NCBI Taxonomy" id="261450"/>
    <lineage>
        <taxon>Eukaryota</taxon>
        <taxon>Viridiplantae</taxon>
        <taxon>Streptophyta</taxon>
        <taxon>Embryophyta</taxon>
        <taxon>Tracheophyta</taxon>
        <taxon>Spermatophyta</taxon>
        <taxon>Magnoliopsida</taxon>
        <taxon>Ranunculales</taxon>
        <taxon>Ranunculaceae</taxon>
        <taxon>Coptidoideae</taxon>
        <taxon>Coptis</taxon>
    </lineage>
</organism>
<evidence type="ECO:0000259" key="3">
    <source>
        <dbReference type="PROSITE" id="PS51294"/>
    </source>
</evidence>
<dbReference type="GO" id="GO:0003723">
    <property type="term" value="F:RNA binding"/>
    <property type="evidence" value="ECO:0007669"/>
    <property type="project" value="UniProtKB-KW"/>
</dbReference>
<feature type="domain" description="Myb-like" evidence="2">
    <location>
        <begin position="135"/>
        <end position="196"/>
    </location>
</feature>
<evidence type="ECO:0000259" key="2">
    <source>
        <dbReference type="PROSITE" id="PS50090"/>
    </source>
</evidence>
<dbReference type="InterPro" id="IPR012340">
    <property type="entry name" value="NA-bd_OB-fold"/>
</dbReference>
<dbReference type="InterPro" id="IPR017930">
    <property type="entry name" value="Myb_dom"/>
</dbReference>
<evidence type="ECO:0000256" key="1">
    <source>
        <dbReference type="ARBA" id="ARBA00022884"/>
    </source>
</evidence>
<dbReference type="GO" id="GO:0006412">
    <property type="term" value="P:translation"/>
    <property type="evidence" value="ECO:0007669"/>
    <property type="project" value="InterPro"/>
</dbReference>
<gene>
    <name evidence="4" type="ORF">IFM89_002869</name>
</gene>
<reference evidence="4 5" key="1">
    <citation type="submission" date="2020-10" db="EMBL/GenBank/DDBJ databases">
        <title>The Coptis chinensis genome and diversification of protoberbering-type alkaloids.</title>
        <authorList>
            <person name="Wang B."/>
            <person name="Shu S."/>
            <person name="Song C."/>
            <person name="Liu Y."/>
        </authorList>
    </citation>
    <scope>NUCLEOTIDE SEQUENCE [LARGE SCALE GENOMIC DNA]</scope>
    <source>
        <strain evidence="4">HL-2020</strain>
        <tissue evidence="4">Leaf</tissue>
    </source>
</reference>
<dbReference type="GO" id="GO:0005840">
    <property type="term" value="C:ribosome"/>
    <property type="evidence" value="ECO:0007669"/>
    <property type="project" value="InterPro"/>
</dbReference>
<dbReference type="Pfam" id="PF00249">
    <property type="entry name" value="Myb_DNA-binding"/>
    <property type="match status" value="1"/>
</dbReference>
<dbReference type="Gene3D" id="1.10.10.60">
    <property type="entry name" value="Homeodomain-like"/>
    <property type="match status" value="1"/>
</dbReference>
<dbReference type="Proteomes" id="UP000631114">
    <property type="component" value="Unassembled WGS sequence"/>
</dbReference>
<accession>A0A835H2U1</accession>
<dbReference type="OrthoDB" id="309483at2759"/>
<evidence type="ECO:0000313" key="5">
    <source>
        <dbReference type="Proteomes" id="UP000631114"/>
    </source>
</evidence>
<dbReference type="GO" id="GO:0003735">
    <property type="term" value="F:structural constituent of ribosome"/>
    <property type="evidence" value="ECO:0007669"/>
    <property type="project" value="InterPro"/>
</dbReference>
<dbReference type="Gene3D" id="2.40.50.140">
    <property type="entry name" value="Nucleic acid-binding proteins"/>
    <property type="match status" value="1"/>
</dbReference>
<evidence type="ECO:0000313" key="4">
    <source>
        <dbReference type="EMBL" id="KAF9591214.1"/>
    </source>
</evidence>
<dbReference type="PANTHER" id="PTHR48432">
    <property type="entry name" value="S5 DRBM DOMAIN-CONTAINING PROTEIN"/>
    <property type="match status" value="1"/>
</dbReference>
<dbReference type="InterPro" id="IPR000851">
    <property type="entry name" value="Ribosomal_uS5"/>
</dbReference>
<keyword evidence="1" id="KW-0694">RNA-binding</keyword>
<dbReference type="PROSITE" id="PS51294">
    <property type="entry name" value="HTH_MYB"/>
    <property type="match status" value="1"/>
</dbReference>
<keyword evidence="5" id="KW-1185">Reference proteome</keyword>
<proteinExistence type="predicted"/>
<dbReference type="InterPro" id="IPR009057">
    <property type="entry name" value="Homeodomain-like_sf"/>
</dbReference>
<dbReference type="PANTHER" id="PTHR48432:SF1">
    <property type="entry name" value="S5 DRBM DOMAIN-CONTAINING PROTEIN"/>
    <property type="match status" value="1"/>
</dbReference>
<dbReference type="InterPro" id="IPR001005">
    <property type="entry name" value="SANT/Myb"/>
</dbReference>
<name>A0A835H2U1_9MAGN</name>
<dbReference type="SUPFAM" id="SSF46689">
    <property type="entry name" value="Homeodomain-like"/>
    <property type="match status" value="1"/>
</dbReference>
<feature type="domain" description="HTH myb-type" evidence="3">
    <location>
        <begin position="168"/>
        <end position="200"/>
    </location>
</feature>
<dbReference type="PROSITE" id="PS50090">
    <property type="entry name" value="MYB_LIKE"/>
    <property type="match status" value="1"/>
</dbReference>
<dbReference type="EMBL" id="JADFTS010000008">
    <property type="protein sequence ID" value="KAF9591214.1"/>
    <property type="molecule type" value="Genomic_DNA"/>
</dbReference>
<comment type="caution">
    <text evidence="4">The sequence shown here is derived from an EMBL/GenBank/DDBJ whole genome shotgun (WGS) entry which is preliminary data.</text>
</comment>
<protein>
    <submittedName>
        <fullName evidence="4">Uncharacterized protein</fullName>
    </submittedName>
</protein>